<dbReference type="PANTHER" id="PTHR46449">
    <property type="entry name" value="ZGC:158260"/>
    <property type="match status" value="1"/>
</dbReference>
<feature type="region of interest" description="Disordered" evidence="2">
    <location>
        <begin position="246"/>
        <end position="303"/>
    </location>
</feature>
<keyword evidence="4" id="KW-1185">Reference proteome</keyword>
<dbReference type="GO" id="GO:0000785">
    <property type="term" value="C:chromatin"/>
    <property type="evidence" value="ECO:0007669"/>
    <property type="project" value="TreeGrafter"/>
</dbReference>
<feature type="compositionally biased region" description="Acidic residues" evidence="2">
    <location>
        <begin position="403"/>
        <end position="416"/>
    </location>
</feature>
<feature type="region of interest" description="Disordered" evidence="2">
    <location>
        <begin position="401"/>
        <end position="431"/>
    </location>
</feature>
<reference evidence="3" key="2">
    <citation type="submission" date="2025-08" db="UniProtKB">
        <authorList>
            <consortium name="Ensembl"/>
        </authorList>
    </citation>
    <scope>IDENTIFICATION</scope>
</reference>
<dbReference type="GeneTree" id="ENSGT00940000163515"/>
<dbReference type="Proteomes" id="UP000694547">
    <property type="component" value="Chromosome X"/>
</dbReference>
<dbReference type="OrthoDB" id="9613199at2759"/>
<gene>
    <name evidence="3" type="primary">LOC102918152</name>
</gene>
<dbReference type="Pfam" id="PF14642">
    <property type="entry name" value="FAM47"/>
    <property type="match status" value="1"/>
</dbReference>
<sequence>MGDHRMPGNQARRTIKSQDTTGKSGWKDSSKCFVKHKREPLRLPTSVEGQHRPSVKERPDDFRKVGTASEELTPRSMEGTVFPTIFRGMPSPVANKSPRKQIDDSGVYHPLLPVQQTRRTFWDDIGFRQNQNLLTPWPRGEENSADILIKMLETPRPNRILEYKWPYWEDYREATKQPTNTGKQSQGKLDLEPHKLPWSCEGTWLHDGKHRGQDMLSSIYYKYIYKGGDDVRDWAEHYRDAMKQTDTGYENQPSHEESSAKKTDPPTFDVKYGKKTSKGKDIRPSKQDSNFDTKLQKQHDPHKTIKEIRYESSSSSYLKNHRLKTLENEDSITDSTELELQGENTGNSEIVGETYEPTDWRYFISKEETTPSSLEQMFMKRRWGYECTPTSNTFKDCYWIMDTGDDDDDDDDDDEHKEEGEKAKEQKKENN</sequence>
<name>A0A6J0D8Z6_PERMB</name>
<feature type="compositionally biased region" description="Basic and acidic residues" evidence="2">
    <location>
        <begin position="278"/>
        <end position="303"/>
    </location>
</feature>
<feature type="compositionally biased region" description="Basic and acidic residues" evidence="2">
    <location>
        <begin position="253"/>
        <end position="264"/>
    </location>
</feature>
<reference evidence="3 4" key="1">
    <citation type="submission" date="2018-10" db="EMBL/GenBank/DDBJ databases">
        <title>Improved assembly of the deer mouse Peromyscus maniculatus genome.</title>
        <authorList>
            <person name="Lassance J.-M."/>
            <person name="Hoekstra H.E."/>
        </authorList>
    </citation>
    <scope>NUCLEOTIDE SEQUENCE [LARGE SCALE GENOMIC DNA]</scope>
</reference>
<organism evidence="3 4">
    <name type="scientific">Peromyscus maniculatus bairdii</name>
    <name type="common">Prairie deer mouse</name>
    <dbReference type="NCBI Taxonomy" id="230844"/>
    <lineage>
        <taxon>Eukaryota</taxon>
        <taxon>Metazoa</taxon>
        <taxon>Chordata</taxon>
        <taxon>Craniata</taxon>
        <taxon>Vertebrata</taxon>
        <taxon>Euteleostomi</taxon>
        <taxon>Mammalia</taxon>
        <taxon>Eutheria</taxon>
        <taxon>Euarchontoglires</taxon>
        <taxon>Glires</taxon>
        <taxon>Rodentia</taxon>
        <taxon>Myomorpha</taxon>
        <taxon>Muroidea</taxon>
        <taxon>Cricetidae</taxon>
        <taxon>Neotominae</taxon>
        <taxon>Peromyscus</taxon>
    </lineage>
</organism>
<dbReference type="PANTHER" id="PTHR46449:SF2">
    <property type="entry name" value="RIKEN CDNA 4930402K13 GENE"/>
    <property type="match status" value="1"/>
</dbReference>
<dbReference type="RefSeq" id="XP_015851258.1">
    <property type="nucleotide sequence ID" value="XM_015995772.3"/>
</dbReference>
<feature type="compositionally biased region" description="Basic and acidic residues" evidence="2">
    <location>
        <begin position="417"/>
        <end position="431"/>
    </location>
</feature>
<dbReference type="GO" id="GO:0045815">
    <property type="term" value="P:transcription initiation-coupled chromatin remodeling"/>
    <property type="evidence" value="ECO:0007669"/>
    <property type="project" value="TreeGrafter"/>
</dbReference>
<accession>A0A6J0D8Z6</accession>
<feature type="region of interest" description="Disordered" evidence="2">
    <location>
        <begin position="1"/>
        <end position="69"/>
    </location>
</feature>
<protein>
    <submittedName>
        <fullName evidence="3">Protein FAM47E-like</fullName>
    </submittedName>
</protein>
<evidence type="ECO:0000313" key="3">
    <source>
        <dbReference type="Ensembl" id="ENSPEMP00000003737.2"/>
    </source>
</evidence>
<reference evidence="3" key="3">
    <citation type="submission" date="2025-09" db="UniProtKB">
        <authorList>
            <consortium name="Ensembl"/>
        </authorList>
    </citation>
    <scope>IDENTIFICATION</scope>
</reference>
<feature type="compositionally biased region" description="Basic and acidic residues" evidence="2">
    <location>
        <begin position="49"/>
        <end position="64"/>
    </location>
</feature>
<dbReference type="Ensembl" id="ENSPEMT00000006606.2">
    <property type="protein sequence ID" value="ENSPEMP00000003737.2"/>
    <property type="gene ID" value="ENSPEMG00000005513.2"/>
</dbReference>
<dbReference type="InterPro" id="IPR032743">
    <property type="entry name" value="FAM47"/>
</dbReference>
<dbReference type="AlphaFoldDB" id="A0A6J0D8Z6"/>
<evidence type="ECO:0000256" key="1">
    <source>
        <dbReference type="ARBA" id="ARBA00005277"/>
    </source>
</evidence>
<evidence type="ECO:0000256" key="2">
    <source>
        <dbReference type="SAM" id="MobiDB-lite"/>
    </source>
</evidence>
<evidence type="ECO:0000313" key="4">
    <source>
        <dbReference type="Proteomes" id="UP000694547"/>
    </source>
</evidence>
<comment type="similarity">
    <text evidence="1">Belongs to the FAM47 family.</text>
</comment>
<proteinExistence type="inferred from homology"/>
<dbReference type="GeneID" id="102918152"/>